<feature type="region of interest" description="Disordered" evidence="2">
    <location>
        <begin position="28"/>
        <end position="77"/>
    </location>
</feature>
<dbReference type="PANTHER" id="PTHR12548:SF9">
    <property type="entry name" value="TRANSCRIPTION FACTOR DP"/>
    <property type="match status" value="1"/>
</dbReference>
<feature type="compositionally biased region" description="Basic and acidic residues" evidence="2">
    <location>
        <begin position="322"/>
        <end position="341"/>
    </location>
</feature>
<dbReference type="EMBL" id="JAAAUQ010000075">
    <property type="protein sequence ID" value="KAF9155266.1"/>
    <property type="molecule type" value="Genomic_DNA"/>
</dbReference>
<feature type="compositionally biased region" description="Low complexity" evidence="2">
    <location>
        <begin position="129"/>
        <end position="144"/>
    </location>
</feature>
<sequence length="598" mass="67948">MNSPLDFRELAYPQRSRVGIVRNKCDLDPDHDMEQCSEQDDVRERETGHVDELDDTILTAGKRQRLSNRASHPAPARYIDSVLKAAGSQMEVEADVGEHEDEQSSMASTSSSRKPSVSGSVQGDERPSSSKSKSSKTTAATVAAQKRLQRRPSDQVTLGEVIDRIDEEIHPEDEPQSLAGKGLRIYAQCVRRRVEARGSTSYNELVHELFGGKAGENVDDLPEVPGQENIRRRVYDALNVLEALDIISFDNKDIRWVGLEESKVVQDVSRQKAAQVLAQRGRLPHNDEGDEESEEPEDDDMEIEKLQHVQVLNLVKRNKKRETKEQEKEERRRQRKEEKRARALAADQDPSMTDVGPMDCSDSTARKADRHHRRRRASREISERPEGEVAADSMDDETHMRETEDEEARQRRKQARRERRARKEEKAQRKSEKLDRVQLPFFAVRMPGYTGQSSDSEENISVVRRYREEQKPRRSGKSKRHCESTGEETTQVRIQIPQSDELSIISDTEILGDLGYNAVTLEDLQAMLPNDLMESAQYVVSARDRHLRARHRESDIVSIVDGLAIHGEEDHVSGVTNVIVRGGHERQIVRAASETVVV</sequence>
<feature type="compositionally biased region" description="Basic residues" evidence="2">
    <location>
        <begin position="410"/>
        <end position="420"/>
    </location>
</feature>
<evidence type="ECO:0000256" key="2">
    <source>
        <dbReference type="SAM" id="MobiDB-lite"/>
    </source>
</evidence>
<feature type="compositionally biased region" description="Basic and acidic residues" evidence="2">
    <location>
        <begin position="28"/>
        <end position="51"/>
    </location>
</feature>
<feature type="region of interest" description="Disordered" evidence="2">
    <location>
        <begin position="277"/>
        <end position="433"/>
    </location>
</feature>
<name>A0A9P5S7P1_9FUNG</name>
<dbReference type="InterPro" id="IPR003316">
    <property type="entry name" value="E2F_WHTH_DNA-bd_dom"/>
</dbReference>
<feature type="compositionally biased region" description="Basic and acidic residues" evidence="2">
    <location>
        <begin position="378"/>
        <end position="387"/>
    </location>
</feature>
<comment type="subcellular location">
    <subcellularLocation>
        <location evidence="1">Nucleus</location>
    </subcellularLocation>
</comment>
<keyword evidence="1" id="KW-0804">Transcription</keyword>
<dbReference type="PANTHER" id="PTHR12548">
    <property type="entry name" value="TRANSCRIPTION FACTOR DP"/>
    <property type="match status" value="1"/>
</dbReference>
<feature type="region of interest" description="Disordered" evidence="2">
    <location>
        <begin position="447"/>
        <end position="491"/>
    </location>
</feature>
<dbReference type="InterPro" id="IPR036388">
    <property type="entry name" value="WH-like_DNA-bd_sf"/>
</dbReference>
<dbReference type="OrthoDB" id="552115at2759"/>
<feature type="domain" description="E2F/DP family winged-helix DNA-binding" evidence="3">
    <location>
        <begin position="178"/>
        <end position="258"/>
    </location>
</feature>
<dbReference type="GO" id="GO:0051726">
    <property type="term" value="P:regulation of cell cycle"/>
    <property type="evidence" value="ECO:0007669"/>
    <property type="project" value="InterPro"/>
</dbReference>
<dbReference type="InterPro" id="IPR036390">
    <property type="entry name" value="WH_DNA-bd_sf"/>
</dbReference>
<evidence type="ECO:0000313" key="5">
    <source>
        <dbReference type="Proteomes" id="UP000748756"/>
    </source>
</evidence>
<keyword evidence="5" id="KW-1185">Reference proteome</keyword>
<evidence type="ECO:0000256" key="1">
    <source>
        <dbReference type="RuleBase" id="RU003796"/>
    </source>
</evidence>
<feature type="compositionally biased region" description="Basic residues" evidence="2">
    <location>
        <begin position="368"/>
        <end position="377"/>
    </location>
</feature>
<accession>A0A9P5S7P1</accession>
<proteinExistence type="inferred from homology"/>
<comment type="caution">
    <text evidence="4">The sequence shown here is derived from an EMBL/GenBank/DDBJ whole genome shotgun (WGS) entry which is preliminary data.</text>
</comment>
<feature type="region of interest" description="Disordered" evidence="2">
    <location>
        <begin position="89"/>
        <end position="157"/>
    </location>
</feature>
<dbReference type="Proteomes" id="UP000748756">
    <property type="component" value="Unassembled WGS sequence"/>
</dbReference>
<dbReference type="SMART" id="SM01372">
    <property type="entry name" value="E2F_TDP"/>
    <property type="match status" value="1"/>
</dbReference>
<dbReference type="Gene3D" id="1.10.10.10">
    <property type="entry name" value="Winged helix-like DNA-binding domain superfamily/Winged helix DNA-binding domain"/>
    <property type="match status" value="1"/>
</dbReference>
<dbReference type="GO" id="GO:0000977">
    <property type="term" value="F:RNA polymerase II transcription regulatory region sequence-specific DNA binding"/>
    <property type="evidence" value="ECO:0007669"/>
    <property type="project" value="TreeGrafter"/>
</dbReference>
<comment type="similarity">
    <text evidence="1">Belongs to the E2F/DP family.</text>
</comment>
<organism evidence="4 5">
    <name type="scientific">Linnemannia schmuckeri</name>
    <dbReference type="NCBI Taxonomy" id="64567"/>
    <lineage>
        <taxon>Eukaryota</taxon>
        <taxon>Fungi</taxon>
        <taxon>Fungi incertae sedis</taxon>
        <taxon>Mucoromycota</taxon>
        <taxon>Mortierellomycotina</taxon>
        <taxon>Mortierellomycetes</taxon>
        <taxon>Mortierellales</taxon>
        <taxon>Mortierellaceae</taxon>
        <taxon>Linnemannia</taxon>
    </lineage>
</organism>
<evidence type="ECO:0000313" key="4">
    <source>
        <dbReference type="EMBL" id="KAF9155266.1"/>
    </source>
</evidence>
<feature type="compositionally biased region" description="Basic and acidic residues" evidence="2">
    <location>
        <begin position="421"/>
        <end position="433"/>
    </location>
</feature>
<reference evidence="4" key="1">
    <citation type="journal article" date="2020" name="Fungal Divers.">
        <title>Resolving the Mortierellaceae phylogeny through synthesis of multi-gene phylogenetics and phylogenomics.</title>
        <authorList>
            <person name="Vandepol N."/>
            <person name="Liber J."/>
            <person name="Desiro A."/>
            <person name="Na H."/>
            <person name="Kennedy M."/>
            <person name="Barry K."/>
            <person name="Grigoriev I.V."/>
            <person name="Miller A.N."/>
            <person name="O'Donnell K."/>
            <person name="Stajich J.E."/>
            <person name="Bonito G."/>
        </authorList>
    </citation>
    <scope>NUCLEOTIDE SEQUENCE</scope>
    <source>
        <strain evidence="4">NRRL 6426</strain>
    </source>
</reference>
<dbReference type="SUPFAM" id="SSF46785">
    <property type="entry name" value="Winged helix' DNA-binding domain"/>
    <property type="match status" value="1"/>
</dbReference>
<dbReference type="GO" id="GO:0000981">
    <property type="term" value="F:DNA-binding transcription factor activity, RNA polymerase II-specific"/>
    <property type="evidence" value="ECO:0007669"/>
    <property type="project" value="TreeGrafter"/>
</dbReference>
<evidence type="ECO:0000259" key="3">
    <source>
        <dbReference type="SMART" id="SM01372"/>
    </source>
</evidence>
<dbReference type="GO" id="GO:0005634">
    <property type="term" value="C:nucleus"/>
    <property type="evidence" value="ECO:0007669"/>
    <property type="project" value="UniProtKB-SubCell"/>
</dbReference>
<keyword evidence="1" id="KW-0238">DNA-binding</keyword>
<feature type="compositionally biased region" description="Low complexity" evidence="2">
    <location>
        <begin position="108"/>
        <end position="120"/>
    </location>
</feature>
<protein>
    <submittedName>
        <fullName evidence="4">Transcription factor Dp-2</fullName>
    </submittedName>
</protein>
<dbReference type="AlphaFoldDB" id="A0A9P5S7P1"/>
<dbReference type="Pfam" id="PF02319">
    <property type="entry name" value="WHD_E2F_TDP"/>
    <property type="match status" value="1"/>
</dbReference>
<dbReference type="GO" id="GO:0005667">
    <property type="term" value="C:transcription regulator complex"/>
    <property type="evidence" value="ECO:0007669"/>
    <property type="project" value="InterPro"/>
</dbReference>
<keyword evidence="1" id="KW-0805">Transcription regulation</keyword>
<keyword evidence="1" id="KW-0539">Nucleus</keyword>
<feature type="compositionally biased region" description="Acidic residues" evidence="2">
    <location>
        <begin position="92"/>
        <end position="103"/>
    </location>
</feature>
<dbReference type="InterPro" id="IPR015648">
    <property type="entry name" value="Transcrpt_fac_DP"/>
</dbReference>
<gene>
    <name evidence="4" type="primary">TFDP2_2</name>
    <name evidence="4" type="ORF">BG015_010470</name>
</gene>
<feature type="compositionally biased region" description="Acidic residues" evidence="2">
    <location>
        <begin position="288"/>
        <end position="302"/>
    </location>
</feature>